<evidence type="ECO:0000256" key="1">
    <source>
        <dbReference type="SAM" id="SignalP"/>
    </source>
</evidence>
<evidence type="ECO:0000313" key="2">
    <source>
        <dbReference type="EMBL" id="GHP04037.1"/>
    </source>
</evidence>
<dbReference type="Proteomes" id="UP000660262">
    <property type="component" value="Unassembled WGS sequence"/>
</dbReference>
<organism evidence="2 3">
    <name type="scientific">Pycnococcus provasolii</name>
    <dbReference type="NCBI Taxonomy" id="41880"/>
    <lineage>
        <taxon>Eukaryota</taxon>
        <taxon>Viridiplantae</taxon>
        <taxon>Chlorophyta</taxon>
        <taxon>Pseudoscourfieldiophyceae</taxon>
        <taxon>Pseudoscourfieldiales</taxon>
        <taxon>Pycnococcaceae</taxon>
        <taxon>Pycnococcus</taxon>
    </lineage>
</organism>
<evidence type="ECO:0008006" key="4">
    <source>
        <dbReference type="Google" id="ProtNLM"/>
    </source>
</evidence>
<name>A0A830HFX9_9CHLO</name>
<comment type="caution">
    <text evidence="2">The sequence shown here is derived from an EMBL/GenBank/DDBJ whole genome shotgun (WGS) entry which is preliminary data.</text>
</comment>
<accession>A0A830HFX9</accession>
<keyword evidence="3" id="KW-1185">Reference proteome</keyword>
<feature type="signal peptide" evidence="1">
    <location>
        <begin position="1"/>
        <end position="24"/>
    </location>
</feature>
<reference evidence="2" key="1">
    <citation type="submission" date="2020-10" db="EMBL/GenBank/DDBJ databases">
        <title>Unveiling of a novel bifunctional photoreceptor, Dualchrome1, isolated from a cosmopolitan green alga.</title>
        <authorList>
            <person name="Suzuki S."/>
            <person name="Kawachi M."/>
        </authorList>
    </citation>
    <scope>NUCLEOTIDE SEQUENCE</scope>
    <source>
        <strain evidence="2">NIES 2893</strain>
    </source>
</reference>
<evidence type="ECO:0000313" key="3">
    <source>
        <dbReference type="Proteomes" id="UP000660262"/>
    </source>
</evidence>
<sequence>MMRASWWSFMVVVTTRCMCSQLAGTPLVANAQPTSGNNREAVVFGDDGIAPAWSERTEDGVVNVQFTGNPEVQPYDGTTAIEARLNLGGTLSLQTDEAFAGPTFPGGYDAVTFWITGPDALCLNITLDPFVGQTTTQGIRAKAMEKQLSPGCELTTWRQMRIDLDELPDIPWGGINWGDGGQNAATGGGSVFYLDDIRLVGGGGGGEGGGGGGGAPPETFLPPDDVIDTQPSIPPSVCPSGFTEEFDQIYPAPFPAPDGQLASRWTERTTDGVTDMQFTGNPEVQPYTGRTAIEARLDLGGSLSLQTNEAFAGPTFPDGYDAVTFWITGPDALCLNITLDPFAGGKRVRAKSTFMEKQLSPGCQLTTWQLMQISLDELPDIPWEGINWGDGGQNAATGGGSVFYLDDVRLVKCVEEVDVVVETTTPQVVVPPPVVVPPDVVPPVVIPPDVVPPVVIPPDVVPPVVLPPLPVPDDGGGGGGPLLPVTGGIGGGGSPLLPVAPPPPLLPVAPPPPLLPVTGGGGGIAPAPPLLPVTGGYGGGGYGGGGYGVGIGVGIGGSGGGGAYRARPAPFKRALKWGSLGYLLGSGLSGLVWWQ</sequence>
<proteinExistence type="predicted"/>
<keyword evidence="1" id="KW-0732">Signal</keyword>
<feature type="chain" id="PRO_5032523369" description="CBM11 domain-containing protein" evidence="1">
    <location>
        <begin position="25"/>
        <end position="595"/>
    </location>
</feature>
<dbReference type="AlphaFoldDB" id="A0A830HFX9"/>
<protein>
    <recommendedName>
        <fullName evidence="4">CBM11 domain-containing protein</fullName>
    </recommendedName>
</protein>
<gene>
    <name evidence="2" type="ORF">PPROV_000279100</name>
</gene>
<dbReference type="EMBL" id="BNJQ01000006">
    <property type="protein sequence ID" value="GHP04037.1"/>
    <property type="molecule type" value="Genomic_DNA"/>
</dbReference>